<evidence type="ECO:0000313" key="2">
    <source>
        <dbReference type="Proteomes" id="UP000324222"/>
    </source>
</evidence>
<sequence length="66" mass="7301">MTVNSIIAVDWLVAAAKNVWRWRGVLEVQGKAYLTRVTRPGQATPTTPAARPARRCRCKAPVHLCS</sequence>
<dbReference type="AlphaFoldDB" id="A0A5B7D9Y5"/>
<gene>
    <name evidence="1" type="ORF">E2C01_010837</name>
</gene>
<evidence type="ECO:0000313" key="1">
    <source>
        <dbReference type="EMBL" id="MPC17966.1"/>
    </source>
</evidence>
<protein>
    <submittedName>
        <fullName evidence="1">Uncharacterized protein</fullName>
    </submittedName>
</protein>
<dbReference type="Proteomes" id="UP000324222">
    <property type="component" value="Unassembled WGS sequence"/>
</dbReference>
<name>A0A5B7D9Y5_PORTR</name>
<proteinExistence type="predicted"/>
<keyword evidence="2" id="KW-1185">Reference proteome</keyword>
<reference evidence="1 2" key="1">
    <citation type="submission" date="2019-05" db="EMBL/GenBank/DDBJ databases">
        <title>Another draft genome of Portunus trituberculatus and its Hox gene families provides insights of decapod evolution.</title>
        <authorList>
            <person name="Jeong J.-H."/>
            <person name="Song I."/>
            <person name="Kim S."/>
            <person name="Choi T."/>
            <person name="Kim D."/>
            <person name="Ryu S."/>
            <person name="Kim W."/>
        </authorList>
    </citation>
    <scope>NUCLEOTIDE SEQUENCE [LARGE SCALE GENOMIC DNA]</scope>
    <source>
        <tissue evidence="1">Muscle</tissue>
    </source>
</reference>
<dbReference type="EMBL" id="VSRR010000635">
    <property type="protein sequence ID" value="MPC17966.1"/>
    <property type="molecule type" value="Genomic_DNA"/>
</dbReference>
<comment type="caution">
    <text evidence="1">The sequence shown here is derived from an EMBL/GenBank/DDBJ whole genome shotgun (WGS) entry which is preliminary data.</text>
</comment>
<accession>A0A5B7D9Y5</accession>
<organism evidence="1 2">
    <name type="scientific">Portunus trituberculatus</name>
    <name type="common">Swimming crab</name>
    <name type="synonym">Neptunus trituberculatus</name>
    <dbReference type="NCBI Taxonomy" id="210409"/>
    <lineage>
        <taxon>Eukaryota</taxon>
        <taxon>Metazoa</taxon>
        <taxon>Ecdysozoa</taxon>
        <taxon>Arthropoda</taxon>
        <taxon>Crustacea</taxon>
        <taxon>Multicrustacea</taxon>
        <taxon>Malacostraca</taxon>
        <taxon>Eumalacostraca</taxon>
        <taxon>Eucarida</taxon>
        <taxon>Decapoda</taxon>
        <taxon>Pleocyemata</taxon>
        <taxon>Brachyura</taxon>
        <taxon>Eubrachyura</taxon>
        <taxon>Portunoidea</taxon>
        <taxon>Portunidae</taxon>
        <taxon>Portuninae</taxon>
        <taxon>Portunus</taxon>
    </lineage>
</organism>